<keyword evidence="2" id="KW-1185">Reference proteome</keyword>
<dbReference type="RefSeq" id="WP_394839461.1">
    <property type="nucleotide sequence ID" value="NZ_CP089929.1"/>
</dbReference>
<sequence>MVQPLEELNEALGSFVEQGERFVLLLTSQDEEIPLIVKALDALDGESPSDVFFTDVTPVRNGKQYADEVIRNAWNQLAEVNAERQEKGMPPLAEFPPGCWAPEWTPAQRLATLIRHMTSWLPAGEDGAQHRLVFTLLPADIQDREAHAQILGSLVPFQDYEPWMSSIRLVLRDDAVAPFAQSALRKAGVRSVYMYNTRLTVAAIADATAQQAENTELPPAIRINAFLQCATFDVAMGRYDAALQKFGQLYLYYEQYQLTEMKALVTHAVGDILMRVARFPAARDKFLQALDLASDAKSLALIMQIAASLGDVDMQMRAFPEAAKSYGIGANAAEKIGNSYARADLLEKCGVAHASLGDLRGAVEAWTAAAVAARSFFYHQRLSSVLERLRDVSAQGGYRDVAANYERELREVRQRLSAPV</sequence>
<organism evidence="1 2">
    <name type="scientific">Pendulispora rubella</name>
    <dbReference type="NCBI Taxonomy" id="2741070"/>
    <lineage>
        <taxon>Bacteria</taxon>
        <taxon>Pseudomonadati</taxon>
        <taxon>Myxococcota</taxon>
        <taxon>Myxococcia</taxon>
        <taxon>Myxococcales</taxon>
        <taxon>Sorangiineae</taxon>
        <taxon>Pendulisporaceae</taxon>
        <taxon>Pendulispora</taxon>
    </lineage>
</organism>
<evidence type="ECO:0000313" key="1">
    <source>
        <dbReference type="EMBL" id="WXB09788.1"/>
    </source>
</evidence>
<gene>
    <name evidence="1" type="ORF">LVJ94_21475</name>
</gene>
<evidence type="ECO:0008006" key="3">
    <source>
        <dbReference type="Google" id="ProtNLM"/>
    </source>
</evidence>
<dbReference type="Proteomes" id="UP001374803">
    <property type="component" value="Chromosome"/>
</dbReference>
<evidence type="ECO:0000313" key="2">
    <source>
        <dbReference type="Proteomes" id="UP001374803"/>
    </source>
</evidence>
<reference evidence="1" key="1">
    <citation type="submission" date="2021-12" db="EMBL/GenBank/DDBJ databases">
        <title>Discovery of the Pendulisporaceae a myxobacterial family with distinct sporulation behavior and unique specialized metabolism.</title>
        <authorList>
            <person name="Garcia R."/>
            <person name="Popoff A."/>
            <person name="Bader C.D."/>
            <person name="Loehr J."/>
            <person name="Walesch S."/>
            <person name="Walt C."/>
            <person name="Boldt J."/>
            <person name="Bunk B."/>
            <person name="Haeckl F.J.F.P.J."/>
            <person name="Gunesch A.P."/>
            <person name="Birkelbach J."/>
            <person name="Nuebel U."/>
            <person name="Pietschmann T."/>
            <person name="Bach T."/>
            <person name="Mueller R."/>
        </authorList>
    </citation>
    <scope>NUCLEOTIDE SEQUENCE</scope>
    <source>
        <strain evidence="1">MSr11367</strain>
    </source>
</reference>
<dbReference type="EMBL" id="CP089983">
    <property type="protein sequence ID" value="WXB09788.1"/>
    <property type="molecule type" value="Genomic_DNA"/>
</dbReference>
<dbReference type="InterPro" id="IPR011990">
    <property type="entry name" value="TPR-like_helical_dom_sf"/>
</dbReference>
<protein>
    <recommendedName>
        <fullName evidence="3">Tetratricopeptide repeat protein</fullName>
    </recommendedName>
</protein>
<dbReference type="SUPFAM" id="SSF48452">
    <property type="entry name" value="TPR-like"/>
    <property type="match status" value="1"/>
</dbReference>
<accession>A0ABZ2LFT9</accession>
<dbReference type="Gene3D" id="1.25.40.10">
    <property type="entry name" value="Tetratricopeptide repeat domain"/>
    <property type="match status" value="1"/>
</dbReference>
<proteinExistence type="predicted"/>
<name>A0ABZ2LFT9_9BACT</name>